<dbReference type="PANTHER" id="PTHR35152">
    <property type="entry name" value="DOMAIN SIGNALLING PROTEIN, PUTATIVE (AFU_ORTHOLOGUE AFUA_5G11310)-RELATED"/>
    <property type="match status" value="1"/>
</dbReference>
<dbReference type="RefSeq" id="XP_069229894.1">
    <property type="nucleotide sequence ID" value="XM_069373269.1"/>
</dbReference>
<feature type="transmembrane region" description="Helical" evidence="2">
    <location>
        <begin position="161"/>
        <end position="183"/>
    </location>
</feature>
<dbReference type="PANTHER" id="PTHR35152:SF1">
    <property type="entry name" value="DOMAIN SIGNALLING PROTEIN, PUTATIVE (AFU_ORTHOLOGUE AFUA_5G11310)-RELATED"/>
    <property type="match status" value="1"/>
</dbReference>
<evidence type="ECO:0000313" key="5">
    <source>
        <dbReference type="Proteomes" id="UP000803884"/>
    </source>
</evidence>
<feature type="compositionally biased region" description="Basic and acidic residues" evidence="1">
    <location>
        <begin position="766"/>
        <end position="776"/>
    </location>
</feature>
<feature type="transmembrane region" description="Helical" evidence="2">
    <location>
        <begin position="232"/>
        <end position="254"/>
    </location>
</feature>
<accession>A0AB34KUF9</accession>
<reference evidence="4 5" key="1">
    <citation type="journal article" date="2020" name="Microbiol. Resour. Announc.">
        <title>Draft Genome Sequence of a Cladosporium Species Isolated from the Mesophotic Ascidian Didemnum maculosum.</title>
        <authorList>
            <person name="Gioti A."/>
            <person name="Siaperas R."/>
            <person name="Nikolaivits E."/>
            <person name="Le Goff G."/>
            <person name="Ouazzani J."/>
            <person name="Kotoulas G."/>
            <person name="Topakas E."/>
        </authorList>
    </citation>
    <scope>NUCLEOTIDE SEQUENCE [LARGE SCALE GENOMIC DNA]</scope>
    <source>
        <strain evidence="4 5">TM138-S3</strain>
    </source>
</reference>
<feature type="transmembrane region" description="Helical" evidence="2">
    <location>
        <begin position="94"/>
        <end position="113"/>
    </location>
</feature>
<evidence type="ECO:0000259" key="3">
    <source>
        <dbReference type="PROSITE" id="PS50924"/>
    </source>
</evidence>
<comment type="caution">
    <text evidence="4">The sequence shown here is derived from an EMBL/GenBank/DDBJ whole genome shotgun (WGS) entry which is preliminary data.</text>
</comment>
<name>A0AB34KUF9_9PEZI</name>
<protein>
    <recommendedName>
        <fullName evidence="3">MHYT domain-containing protein</fullName>
    </recommendedName>
</protein>
<feature type="transmembrane region" description="Helical" evidence="2">
    <location>
        <begin position="20"/>
        <end position="39"/>
    </location>
</feature>
<dbReference type="GeneID" id="96006107"/>
<keyword evidence="2" id="KW-1133">Transmembrane helix</keyword>
<evidence type="ECO:0000256" key="1">
    <source>
        <dbReference type="SAM" id="MobiDB-lite"/>
    </source>
</evidence>
<keyword evidence="2" id="KW-0812">Transmembrane</keyword>
<feature type="region of interest" description="Disordered" evidence="1">
    <location>
        <begin position="705"/>
        <end position="776"/>
    </location>
</feature>
<dbReference type="Pfam" id="PF03707">
    <property type="entry name" value="MHYT"/>
    <property type="match status" value="1"/>
</dbReference>
<sequence>MSYENLQPGDIVSSFFNPAIVVGSYFASFSGCLLTIELLHRRGTALGSLRSWLETIACAAAMGVVGIWCMHFIGNRAITLGDGRDSLQLAYAPGFTTLSVFLPVIGLTAAFAAAEYRTATPLHHWLALTVTGIIAGLSIVGMHYIGNLGTSNYTLKYNPRYLAAAFIIAEGDCLLVLVLFYTWREAWINSWWKRLFCASFLAGGVSAMHFTASVGCQYVFQHYAAAGRQRDVQVLIAGVLCGAAALTFLTYLFFTRHKARSNRKRASKVVLTCAVFDLEGRILVNTDGTLPAREITDRYNSYGFTDEFNTAHSVLHWIFRVTYNWAGVSDLVPKMKSHLIAQREQHDLDSRPDSPASSTIYHPSTYNDYSVIFRERFCVAAANLASSLHIPLEKLGVLYDRIIETATLPDTHPILRGTRTSNKQEDIEMGANVRKLVFGKGQILFVVRQVDTEEADKLLNAGFRFAAVPNVARTIAESLQVPVAVLESHCDELQRYIHNLETLDKSGTWFSLFAPIAKAHGGFDIVVNKRAQNQLPDVQLLKGPPQPWQHDVLTTLDGLRPHACIRQMERRLAMREDPTPTAMRERTFAAAIISAVQTLDRTLPPEWFSQSHFLARPYNAHYSTVTGGQAMPSVIYAFCLMADMHVAIDAFDSFTRVPLSFFSARQRCYAGSPDHANLARDIHSEFGPLLGRKIVKAQTSSKLRASGVSGKLKRLDSAQTDPPMYKERKSSYTDTDASSENGLVDKVEPIAVHATPVPEGDAEGVEPDHDPSGARRDNFWGGIMVDSEMTVQSDARNDSSYSTTSEQNREFGVSAGGLGLQTAVGTAKQEDTFVEELMAVTRAKFIPPKPGY</sequence>
<dbReference type="PROSITE" id="PS50924">
    <property type="entry name" value="MHYT"/>
    <property type="match status" value="1"/>
</dbReference>
<feature type="transmembrane region" description="Helical" evidence="2">
    <location>
        <begin position="125"/>
        <end position="146"/>
    </location>
</feature>
<dbReference type="Proteomes" id="UP000803884">
    <property type="component" value="Unassembled WGS sequence"/>
</dbReference>
<dbReference type="AlphaFoldDB" id="A0AB34KUF9"/>
<gene>
    <name evidence="4" type="ORF">WHR41_04663</name>
</gene>
<keyword evidence="2" id="KW-0472">Membrane</keyword>
<proteinExistence type="predicted"/>
<keyword evidence="5" id="KW-1185">Reference proteome</keyword>
<evidence type="ECO:0000313" key="4">
    <source>
        <dbReference type="EMBL" id="KAL1586789.1"/>
    </source>
</evidence>
<dbReference type="InterPro" id="IPR005330">
    <property type="entry name" value="MHYT_dom"/>
</dbReference>
<feature type="transmembrane region" description="Helical" evidence="2">
    <location>
        <begin position="51"/>
        <end position="74"/>
    </location>
</feature>
<feature type="domain" description="MHYT" evidence="3">
    <location>
        <begin position="16"/>
        <end position="219"/>
    </location>
</feature>
<feature type="compositionally biased region" description="Polar residues" evidence="1">
    <location>
        <begin position="732"/>
        <end position="741"/>
    </location>
</feature>
<dbReference type="EMBL" id="JAAQHG020000013">
    <property type="protein sequence ID" value="KAL1586789.1"/>
    <property type="molecule type" value="Genomic_DNA"/>
</dbReference>
<feature type="transmembrane region" description="Helical" evidence="2">
    <location>
        <begin position="195"/>
        <end position="220"/>
    </location>
</feature>
<evidence type="ECO:0000256" key="2">
    <source>
        <dbReference type="SAM" id="Phobius"/>
    </source>
</evidence>
<organism evidence="4 5">
    <name type="scientific">Cladosporium halotolerans</name>
    <dbReference type="NCBI Taxonomy" id="1052096"/>
    <lineage>
        <taxon>Eukaryota</taxon>
        <taxon>Fungi</taxon>
        <taxon>Dikarya</taxon>
        <taxon>Ascomycota</taxon>
        <taxon>Pezizomycotina</taxon>
        <taxon>Dothideomycetes</taxon>
        <taxon>Dothideomycetidae</taxon>
        <taxon>Cladosporiales</taxon>
        <taxon>Cladosporiaceae</taxon>
        <taxon>Cladosporium</taxon>
    </lineage>
</organism>